<protein>
    <submittedName>
        <fullName evidence="8">GTPase</fullName>
    </submittedName>
</protein>
<sequence>MDEERKREFQQSVDAAFDEEIKKIHEQLDQDLLIALVGEVNAGKSSTINKIIGKDVAKTNPQPGETISIDPYNLAGLEKIKLMDTPGLNDPHDENPKKTEAFIGQADIILFFTNAAGTVFSDSEKAKFQEIAAHNENILIVLNKIDAAEDIENLVEFIKQHAGSQYDVVPISSKTGQNIDVLKDRILELLEKKGKDILFAKSLQDKSTTAKRWINAAGVSAGVIGASPIPGSDVVPLTALQVGLTLKLATLYDKPLTKKAAKDLIIVTATKTAGQTAYRQIVKFVPGAGSIAGGLVASSFTLALGYGIKYAYENNMPIDEEIIFELYKKYKKRKDYKQQPEN</sequence>
<dbReference type="PANTHER" id="PTHR42714">
    <property type="entry name" value="TRNA MODIFICATION GTPASE GTPBP3"/>
    <property type="match status" value="1"/>
</dbReference>
<keyword evidence="3" id="KW-0547">Nucleotide-binding</keyword>
<evidence type="ECO:0000256" key="6">
    <source>
        <dbReference type="ARBA" id="ARBA00023136"/>
    </source>
</evidence>
<keyword evidence="4" id="KW-1133">Transmembrane helix</keyword>
<dbReference type="RefSeq" id="WP_338752226.1">
    <property type="nucleotide sequence ID" value="NZ_CP147404.1"/>
</dbReference>
<evidence type="ECO:0000256" key="1">
    <source>
        <dbReference type="ARBA" id="ARBA00004141"/>
    </source>
</evidence>
<dbReference type="PANTHER" id="PTHR42714:SF6">
    <property type="entry name" value="TRANSLATION INITIATION FACTOR IF-2"/>
    <property type="match status" value="1"/>
</dbReference>
<accession>A0ABZ2N718</accession>
<name>A0ABZ2N718_9BACI</name>
<reference evidence="8 9" key="1">
    <citation type="submission" date="2024-02" db="EMBL/GenBank/DDBJ databases">
        <title>Seven novel Bacillus-like species.</title>
        <authorList>
            <person name="Liu G."/>
        </authorList>
    </citation>
    <scope>NUCLEOTIDE SEQUENCE [LARGE SCALE GENOMIC DNA]</scope>
    <source>
        <strain evidence="8 9">FJAT-52991</strain>
    </source>
</reference>
<evidence type="ECO:0000256" key="3">
    <source>
        <dbReference type="ARBA" id="ARBA00022741"/>
    </source>
</evidence>
<dbReference type="Proteomes" id="UP001387364">
    <property type="component" value="Chromosome"/>
</dbReference>
<proteinExistence type="predicted"/>
<keyword evidence="5" id="KW-0342">GTP-binding</keyword>
<dbReference type="Gene3D" id="3.40.50.300">
    <property type="entry name" value="P-loop containing nucleotide triphosphate hydrolases"/>
    <property type="match status" value="1"/>
</dbReference>
<feature type="domain" description="G" evidence="7">
    <location>
        <begin position="34"/>
        <end position="144"/>
    </location>
</feature>
<dbReference type="NCBIfam" id="TIGR00231">
    <property type="entry name" value="small_GTP"/>
    <property type="match status" value="1"/>
</dbReference>
<gene>
    <name evidence="8" type="ORF">WDJ61_17870</name>
</gene>
<evidence type="ECO:0000313" key="8">
    <source>
        <dbReference type="EMBL" id="WXB93067.1"/>
    </source>
</evidence>
<evidence type="ECO:0000313" key="9">
    <source>
        <dbReference type="Proteomes" id="UP001387364"/>
    </source>
</evidence>
<dbReference type="InterPro" id="IPR021147">
    <property type="entry name" value="DUF697"/>
</dbReference>
<evidence type="ECO:0000256" key="2">
    <source>
        <dbReference type="ARBA" id="ARBA00022692"/>
    </source>
</evidence>
<evidence type="ECO:0000259" key="7">
    <source>
        <dbReference type="Pfam" id="PF01926"/>
    </source>
</evidence>
<dbReference type="SUPFAM" id="SSF52540">
    <property type="entry name" value="P-loop containing nucleoside triphosphate hydrolases"/>
    <property type="match status" value="1"/>
</dbReference>
<evidence type="ECO:0000256" key="5">
    <source>
        <dbReference type="ARBA" id="ARBA00023134"/>
    </source>
</evidence>
<dbReference type="Pfam" id="PF01926">
    <property type="entry name" value="MMR_HSR1"/>
    <property type="match status" value="1"/>
</dbReference>
<dbReference type="EMBL" id="CP147404">
    <property type="protein sequence ID" value="WXB93067.1"/>
    <property type="molecule type" value="Genomic_DNA"/>
</dbReference>
<organism evidence="8 9">
    <name type="scientific">Bacillus kandeliae</name>
    <dbReference type="NCBI Taxonomy" id="3129297"/>
    <lineage>
        <taxon>Bacteria</taxon>
        <taxon>Bacillati</taxon>
        <taxon>Bacillota</taxon>
        <taxon>Bacilli</taxon>
        <taxon>Bacillales</taxon>
        <taxon>Bacillaceae</taxon>
        <taxon>Bacillus</taxon>
    </lineage>
</organism>
<keyword evidence="2" id="KW-0812">Transmembrane</keyword>
<evidence type="ECO:0000256" key="4">
    <source>
        <dbReference type="ARBA" id="ARBA00022989"/>
    </source>
</evidence>
<keyword evidence="9" id="KW-1185">Reference proteome</keyword>
<dbReference type="InterPro" id="IPR005225">
    <property type="entry name" value="Small_GTP-bd"/>
</dbReference>
<keyword evidence="6" id="KW-0472">Membrane</keyword>
<comment type="subcellular location">
    <subcellularLocation>
        <location evidence="1">Membrane</location>
        <topology evidence="1">Multi-pass membrane protein</topology>
    </subcellularLocation>
</comment>
<dbReference type="InterPro" id="IPR027417">
    <property type="entry name" value="P-loop_NTPase"/>
</dbReference>
<dbReference type="Pfam" id="PF05128">
    <property type="entry name" value="DUF697"/>
    <property type="match status" value="1"/>
</dbReference>
<dbReference type="InterPro" id="IPR006073">
    <property type="entry name" value="GTP-bd"/>
</dbReference>